<gene>
    <name evidence="2" type="ORF">PCAL00307_LOCUS2892</name>
    <name evidence="3" type="ORF">PECAL_4P18340</name>
</gene>
<dbReference type="Gene3D" id="3.90.640.10">
    <property type="entry name" value="Actin, Chain A, domain 4"/>
    <property type="match status" value="1"/>
</dbReference>
<reference evidence="3" key="2">
    <citation type="submission" date="2021-11" db="EMBL/GenBank/DDBJ databases">
        <authorList>
            <consortium name="Genoscope - CEA"/>
            <person name="William W."/>
        </authorList>
    </citation>
    <scope>NUCLEOTIDE SEQUENCE</scope>
</reference>
<dbReference type="SUPFAM" id="SSF53067">
    <property type="entry name" value="Actin-like ATPase domain"/>
    <property type="match status" value="1"/>
</dbReference>
<dbReference type="InterPro" id="IPR043129">
    <property type="entry name" value="ATPase_NBD"/>
</dbReference>
<evidence type="ECO:0000313" key="2">
    <source>
        <dbReference type="EMBL" id="CAE0687458.1"/>
    </source>
</evidence>
<keyword evidence="4" id="KW-1185">Reference proteome</keyword>
<dbReference type="EMBL" id="HBIW01003500">
    <property type="protein sequence ID" value="CAE0687458.1"/>
    <property type="molecule type" value="Transcribed_RNA"/>
</dbReference>
<dbReference type="SUPFAM" id="SSF81383">
    <property type="entry name" value="F-box domain"/>
    <property type="match status" value="1"/>
</dbReference>
<reference evidence="2" key="1">
    <citation type="submission" date="2021-01" db="EMBL/GenBank/DDBJ databases">
        <authorList>
            <person name="Corre E."/>
            <person name="Pelletier E."/>
            <person name="Niang G."/>
            <person name="Scheremetjew M."/>
            <person name="Finn R."/>
            <person name="Kale V."/>
            <person name="Holt S."/>
            <person name="Cochrane G."/>
            <person name="Meng A."/>
            <person name="Brown T."/>
            <person name="Cohen L."/>
        </authorList>
    </citation>
    <scope>NUCLEOTIDE SEQUENCE</scope>
    <source>
        <strain evidence="2">CCMP1756</strain>
    </source>
</reference>
<dbReference type="PROSITE" id="PS50181">
    <property type="entry name" value="FBOX"/>
    <property type="match status" value="1"/>
</dbReference>
<dbReference type="Gene3D" id="3.30.420.40">
    <property type="match status" value="1"/>
</dbReference>
<dbReference type="EMBL" id="CAKKNE010000004">
    <property type="protein sequence ID" value="CAH0374545.1"/>
    <property type="molecule type" value="Genomic_DNA"/>
</dbReference>
<sequence>METAPNSTESTTGLPLGLPDDVFNQVLEYLDGHALLRACRVERTWAKSTEGCSAAWRGAAGAEDTNEWNPARYLVWRARTAGIVVVELGATGDRVGLAWARAPARLPVPTAIAADRAKRFENLKSETPAARRPREDAAAVVRRVADAVAAVGLGSIEGLSLCVVSPHLASESSRTRSLNALLSAGARRARIEDATLCAVAGAGVAPPCVVLDVGATESVAVPVDRDGRVPDAVREGAHNIHSHAYTRLRHVGFDGVAAALARSAGIEDLNKAEEAVRALAYCRHVSPARVLPSAEELEFCATADGLSSARFECVEALFAEPTGVVKLVRAAAARASDASAIVLAGGGTAVRGFGRRIRRELSGGKEVVPADNDARRDLVWRGAARLARGDGWADDGRRTSLDALLAAKRRSQA</sequence>
<protein>
    <recommendedName>
        <fullName evidence="1">F-box domain-containing protein</fullName>
    </recommendedName>
</protein>
<dbReference type="CDD" id="cd09917">
    <property type="entry name" value="F-box_SF"/>
    <property type="match status" value="1"/>
</dbReference>
<dbReference type="Proteomes" id="UP000789595">
    <property type="component" value="Unassembled WGS sequence"/>
</dbReference>
<name>A0A7S3ZLW2_9STRA</name>
<accession>A0A7S3ZLW2</accession>
<evidence type="ECO:0000259" key="1">
    <source>
        <dbReference type="PROSITE" id="PS50181"/>
    </source>
</evidence>
<evidence type="ECO:0000313" key="4">
    <source>
        <dbReference type="Proteomes" id="UP000789595"/>
    </source>
</evidence>
<proteinExistence type="predicted"/>
<organism evidence="2">
    <name type="scientific">Pelagomonas calceolata</name>
    <dbReference type="NCBI Taxonomy" id="35677"/>
    <lineage>
        <taxon>Eukaryota</taxon>
        <taxon>Sar</taxon>
        <taxon>Stramenopiles</taxon>
        <taxon>Ochrophyta</taxon>
        <taxon>Pelagophyceae</taxon>
        <taxon>Pelagomonadales</taxon>
        <taxon>Pelagomonadaceae</taxon>
        <taxon>Pelagomonas</taxon>
    </lineage>
</organism>
<dbReference type="InterPro" id="IPR036047">
    <property type="entry name" value="F-box-like_dom_sf"/>
</dbReference>
<feature type="domain" description="F-box" evidence="1">
    <location>
        <begin position="12"/>
        <end position="59"/>
    </location>
</feature>
<dbReference type="AlphaFoldDB" id="A0A7S3ZLW2"/>
<dbReference type="InterPro" id="IPR001810">
    <property type="entry name" value="F-box_dom"/>
</dbReference>
<evidence type="ECO:0000313" key="3">
    <source>
        <dbReference type="EMBL" id="CAH0374545.1"/>
    </source>
</evidence>